<keyword evidence="5" id="KW-0325">Glycoprotein</keyword>
<dbReference type="GO" id="GO:0006508">
    <property type="term" value="P:proteolysis"/>
    <property type="evidence" value="ECO:0007669"/>
    <property type="project" value="UniProtKB-KW"/>
</dbReference>
<evidence type="ECO:0000313" key="8">
    <source>
        <dbReference type="Proteomes" id="UP001500889"/>
    </source>
</evidence>
<proteinExistence type="inferred from homology"/>
<dbReference type="Pfam" id="PF05577">
    <property type="entry name" value="Peptidase_S28"/>
    <property type="match status" value="1"/>
</dbReference>
<sequence length="485" mass="55569">MKWLCLVLVSLPHLFAVLNPYKVNLELLLQEPSSGAYSKKDAISVEELWLPQKVDHFDALNNQTWQMRYYRNGKYHRNRGPIFIFVGGEWSISPGFLVTGLTHDMAVENAGMLFYTEHRYYGPSLPHGEQSFQLDQLQHLSIHQSLADLAHFIRFQKAENPRLRQSKVILVGGSYSGSMVAWMTQLYPDLIAASWASSAPLLAKADFYEYMEAVSHSIRLSYGHNCTTRIQKGLYHLAKLFDENEILELLQKLNSCEDYDPNDPLDRAAFFNGLGNYFALIVQSYSSYISQLCETLMSLNSNDEEAFESFLELLFAEGRRSTDCQDFSYKAMLQLFSDPISGIRAWFYQTCNEFGWYTTTERTNQSSTSTSAPTFANQVPLSYYERLCLDAFGPEQTPERLALGIEQTNNHFGGFQFNQSERYGEVFFTHGQLDPWRSLGKQKGNQAIVLRGYSHCEDLGGIQVRDSVQMNLAKLRVMSFLRRHI</sequence>
<dbReference type="Gene3D" id="1.20.120.980">
    <property type="entry name" value="Serine carboxypeptidase S28, SKS domain"/>
    <property type="match status" value="1"/>
</dbReference>
<dbReference type="GO" id="GO:0008239">
    <property type="term" value="F:dipeptidyl-peptidase activity"/>
    <property type="evidence" value="ECO:0007669"/>
    <property type="project" value="TreeGrafter"/>
</dbReference>
<accession>A0AAU9ERM9</accession>
<evidence type="ECO:0000256" key="1">
    <source>
        <dbReference type="ARBA" id="ARBA00011079"/>
    </source>
</evidence>
<evidence type="ECO:0000313" key="7">
    <source>
        <dbReference type="EMBL" id="BFF89185.1"/>
    </source>
</evidence>
<feature type="signal peptide" evidence="6">
    <location>
        <begin position="1"/>
        <end position="16"/>
    </location>
</feature>
<protein>
    <submittedName>
        <fullName evidence="7">Serine protease K12H4.7</fullName>
    </submittedName>
</protein>
<keyword evidence="2 7" id="KW-0645">Protease</keyword>
<dbReference type="InterPro" id="IPR008758">
    <property type="entry name" value="Peptidase_S28"/>
</dbReference>
<evidence type="ECO:0000256" key="3">
    <source>
        <dbReference type="ARBA" id="ARBA00022729"/>
    </source>
</evidence>
<dbReference type="PANTHER" id="PTHR11010">
    <property type="entry name" value="PROTEASE S28 PRO-X CARBOXYPEPTIDASE-RELATED"/>
    <property type="match status" value="1"/>
</dbReference>
<dbReference type="EMBL" id="AP029263">
    <property type="protein sequence ID" value="BFF89185.1"/>
    <property type="molecule type" value="Genomic_DNA"/>
</dbReference>
<dbReference type="PANTHER" id="PTHR11010:SF5">
    <property type="entry name" value="RE36938P-RELATED"/>
    <property type="match status" value="1"/>
</dbReference>
<comment type="similarity">
    <text evidence="1">Belongs to the peptidase S28 family.</text>
</comment>
<gene>
    <name evidence="7" type="ORF">DMAD_07990</name>
</gene>
<feature type="chain" id="PRO_5043998115" evidence="6">
    <location>
        <begin position="17"/>
        <end position="485"/>
    </location>
</feature>
<evidence type="ECO:0000256" key="2">
    <source>
        <dbReference type="ARBA" id="ARBA00022670"/>
    </source>
</evidence>
<evidence type="ECO:0000256" key="5">
    <source>
        <dbReference type="ARBA" id="ARBA00023180"/>
    </source>
</evidence>
<evidence type="ECO:0000256" key="6">
    <source>
        <dbReference type="SAM" id="SignalP"/>
    </source>
</evidence>
<keyword evidence="8" id="KW-1185">Reference proteome</keyword>
<dbReference type="AlphaFoldDB" id="A0AAU9ERM9"/>
<keyword evidence="3 6" id="KW-0732">Signal</keyword>
<dbReference type="Proteomes" id="UP001500889">
    <property type="component" value="Chromosome O"/>
</dbReference>
<name>A0AAU9ERM9_DROMD</name>
<dbReference type="InterPro" id="IPR029058">
    <property type="entry name" value="AB_hydrolase_fold"/>
</dbReference>
<dbReference type="GO" id="GO:0070008">
    <property type="term" value="F:serine-type exopeptidase activity"/>
    <property type="evidence" value="ECO:0007669"/>
    <property type="project" value="InterPro"/>
</dbReference>
<keyword evidence="4" id="KW-0378">Hydrolase</keyword>
<dbReference type="Gene3D" id="3.40.50.1820">
    <property type="entry name" value="alpha/beta hydrolase"/>
    <property type="match status" value="1"/>
</dbReference>
<dbReference type="SUPFAM" id="SSF53474">
    <property type="entry name" value="alpha/beta-Hydrolases"/>
    <property type="match status" value="1"/>
</dbReference>
<reference evidence="7 8" key="1">
    <citation type="submission" date="2024-02" db="EMBL/GenBank/DDBJ databases">
        <title>A chromosome-level genome assembly of Drosophila madeirensis, a fruit fly species endemic to Madeira island.</title>
        <authorList>
            <person name="Tomihara K."/>
            <person name="Llopart A."/>
            <person name="Yamamoto D."/>
        </authorList>
    </citation>
    <scope>NUCLEOTIDE SEQUENCE [LARGE SCALE GENOMIC DNA]</scope>
    <source>
        <strain evidence="7 8">RF1</strain>
    </source>
</reference>
<dbReference type="InterPro" id="IPR042269">
    <property type="entry name" value="Ser_carbopepase_S28_SKS"/>
</dbReference>
<organism evidence="7 8">
    <name type="scientific">Drosophila madeirensis</name>
    <name type="common">Fruit fly</name>
    <dbReference type="NCBI Taxonomy" id="30013"/>
    <lineage>
        <taxon>Eukaryota</taxon>
        <taxon>Metazoa</taxon>
        <taxon>Ecdysozoa</taxon>
        <taxon>Arthropoda</taxon>
        <taxon>Hexapoda</taxon>
        <taxon>Insecta</taxon>
        <taxon>Pterygota</taxon>
        <taxon>Neoptera</taxon>
        <taxon>Endopterygota</taxon>
        <taxon>Diptera</taxon>
        <taxon>Brachycera</taxon>
        <taxon>Muscomorpha</taxon>
        <taxon>Ephydroidea</taxon>
        <taxon>Drosophilidae</taxon>
        <taxon>Drosophila</taxon>
        <taxon>Sophophora</taxon>
    </lineage>
</organism>
<evidence type="ECO:0000256" key="4">
    <source>
        <dbReference type="ARBA" id="ARBA00022801"/>
    </source>
</evidence>